<gene>
    <name evidence="1" type="ORF">PPSC2_26665</name>
</gene>
<evidence type="ECO:0000313" key="1">
    <source>
        <dbReference type="EMBL" id="ADO59693.1"/>
    </source>
</evidence>
<accession>E3EJU5</accession>
<dbReference type="PATRIC" id="fig|886882.15.peg.5632"/>
<proteinExistence type="predicted"/>
<reference evidence="1 2" key="1">
    <citation type="journal article" date="2011" name="J. Bacteriol.">
        <title>Complete genome sequence of Paenibacillus polymyxa SC2, a strain of plant growth-promoting Rhizobacterium with broad-spectrum antimicrobial activity.</title>
        <authorList>
            <person name="Ma M."/>
            <person name="Wang C."/>
            <person name="Ding Y."/>
            <person name="Li L."/>
            <person name="Shen D."/>
            <person name="Jiang X."/>
            <person name="Guan D."/>
            <person name="Cao F."/>
            <person name="Chen H."/>
            <person name="Feng R."/>
            <person name="Wang X."/>
            <person name="Ge Y."/>
            <person name="Yao L."/>
            <person name="Bing X."/>
            <person name="Yang X."/>
            <person name="Li J."/>
            <person name="Du B."/>
        </authorList>
    </citation>
    <scope>NUCLEOTIDE SEQUENCE [LARGE SCALE GENOMIC DNA]</scope>
    <source>
        <strain evidence="1 2">SC2</strain>
        <plasmid evidence="2">pSC2</plasmid>
    </source>
</reference>
<dbReference type="RefSeq" id="WP_013386107.1">
    <property type="nucleotide sequence ID" value="NC_014628.2"/>
</dbReference>
<dbReference type="KEGG" id="ppm:PPSC2_26665"/>
<sequence length="62" mass="6883">MTKQVVVEENIFNKGFKQAIQLAVQSENVQEGEPFAILQNVAIIGVVENGEILIQKMLKDVV</sequence>
<name>E3EJU5_PAEPS</name>
<evidence type="ECO:0000313" key="2">
    <source>
        <dbReference type="Proteomes" id="UP000006868"/>
    </source>
</evidence>
<dbReference type="EMBL" id="CP002214">
    <property type="protein sequence ID" value="ADO59693.1"/>
    <property type="molecule type" value="Genomic_DNA"/>
</dbReference>
<dbReference type="HOGENOM" id="CLU_2899966_0_0_9"/>
<keyword evidence="1" id="KW-0614">Plasmid</keyword>
<organism evidence="1 2">
    <name type="scientific">Paenibacillus polymyxa (strain SC2)</name>
    <name type="common">Bacillus polymyxa</name>
    <dbReference type="NCBI Taxonomy" id="886882"/>
    <lineage>
        <taxon>Bacteria</taxon>
        <taxon>Bacillati</taxon>
        <taxon>Bacillota</taxon>
        <taxon>Bacilli</taxon>
        <taxon>Bacillales</taxon>
        <taxon>Paenibacillaceae</taxon>
        <taxon>Paenibacillus</taxon>
    </lineage>
</organism>
<dbReference type="AlphaFoldDB" id="E3EJU5"/>
<geneLocation type="plasmid" evidence="1 2">
    <name>pSC2</name>
</geneLocation>
<dbReference type="Proteomes" id="UP000006868">
    <property type="component" value="Plasmid pSC2"/>
</dbReference>
<protein>
    <submittedName>
        <fullName evidence="1">Uncharacterized protein</fullName>
    </submittedName>
</protein>